<evidence type="ECO:0000313" key="2">
    <source>
        <dbReference type="EMBL" id="KAF3145612.1"/>
    </source>
</evidence>
<protein>
    <recommendedName>
        <fullName evidence="4">PLAC8-domain-containing protein</fullName>
    </recommendedName>
</protein>
<accession>A0A7C8NVR8</accession>
<proteinExistence type="predicted"/>
<sequence length="239" mass="27265">MSYQPEPKTIYPDHQAQAPYGQPIHSPPPNYQQQQQQQQHYPQPDHQQQFQQSPPPQQFQQSPPPPQQYPTYQEHQHSPAPQPVTTPVQPTPQPQMEHKGITNHAGQPGPWEHGMCGCFGDCGKCCVTFWCPCITYSKIQHRLRHNDMSNYSNCNGSCWGFCALSVCGFQWVMSMIQRGEIRQRYNLQGSGCGDCCRHFCCECCTLIQEDRETETRKALLVPANQAGYQQSAGMTYPQH</sequence>
<reference evidence="2 3" key="1">
    <citation type="submission" date="2019-06" db="EMBL/GenBank/DDBJ databases">
        <authorList>
            <person name="Palmer J.M."/>
        </authorList>
    </citation>
    <scope>NUCLEOTIDE SEQUENCE [LARGE SCALE GENOMIC DNA]</scope>
    <source>
        <strain evidence="2 3">TWF703</strain>
    </source>
</reference>
<feature type="compositionally biased region" description="Pro residues" evidence="1">
    <location>
        <begin position="80"/>
        <end position="93"/>
    </location>
</feature>
<evidence type="ECO:0008006" key="4">
    <source>
        <dbReference type="Google" id="ProtNLM"/>
    </source>
</evidence>
<dbReference type="InterPro" id="IPR006461">
    <property type="entry name" value="PLAC_motif_containing"/>
</dbReference>
<gene>
    <name evidence="2" type="ORF">TWF703_006753</name>
</gene>
<comment type="caution">
    <text evidence="2">The sequence shown here is derived from an EMBL/GenBank/DDBJ whole genome shotgun (WGS) entry which is preliminary data.</text>
</comment>
<dbReference type="Proteomes" id="UP000480548">
    <property type="component" value="Unassembled WGS sequence"/>
</dbReference>
<feature type="compositionally biased region" description="Pro residues" evidence="1">
    <location>
        <begin position="53"/>
        <end position="68"/>
    </location>
</feature>
<feature type="region of interest" description="Disordered" evidence="1">
    <location>
        <begin position="1"/>
        <end position="106"/>
    </location>
</feature>
<dbReference type="Pfam" id="PF04749">
    <property type="entry name" value="PLAC8"/>
    <property type="match status" value="1"/>
</dbReference>
<dbReference type="AlphaFoldDB" id="A0A7C8NVR8"/>
<name>A0A7C8NVR8_ORBOL</name>
<dbReference type="EMBL" id="WIQZ01000004">
    <property type="protein sequence ID" value="KAF3145612.1"/>
    <property type="molecule type" value="Genomic_DNA"/>
</dbReference>
<organism evidence="2 3">
    <name type="scientific">Orbilia oligospora</name>
    <name type="common">Nematode-trapping fungus</name>
    <name type="synonym">Arthrobotrys oligospora</name>
    <dbReference type="NCBI Taxonomy" id="2813651"/>
    <lineage>
        <taxon>Eukaryota</taxon>
        <taxon>Fungi</taxon>
        <taxon>Dikarya</taxon>
        <taxon>Ascomycota</taxon>
        <taxon>Pezizomycotina</taxon>
        <taxon>Orbiliomycetes</taxon>
        <taxon>Orbiliales</taxon>
        <taxon>Orbiliaceae</taxon>
        <taxon>Orbilia</taxon>
    </lineage>
</organism>
<evidence type="ECO:0000256" key="1">
    <source>
        <dbReference type="SAM" id="MobiDB-lite"/>
    </source>
</evidence>
<evidence type="ECO:0000313" key="3">
    <source>
        <dbReference type="Proteomes" id="UP000480548"/>
    </source>
</evidence>
<dbReference type="NCBIfam" id="TIGR01571">
    <property type="entry name" value="A_thal_Cys_rich"/>
    <property type="match status" value="1"/>
</dbReference>
<dbReference type="PANTHER" id="PTHR15907">
    <property type="entry name" value="DUF614 FAMILY PROTEIN-RELATED"/>
    <property type="match status" value="1"/>
</dbReference>
<feature type="compositionally biased region" description="Low complexity" evidence="1">
    <location>
        <begin position="31"/>
        <end position="52"/>
    </location>
</feature>